<proteinExistence type="predicted"/>
<feature type="non-terminal residue" evidence="1">
    <location>
        <position position="61"/>
    </location>
</feature>
<dbReference type="EMBL" id="HADW01017335">
    <property type="protein sequence ID" value="SBP18735.1"/>
    <property type="molecule type" value="Transcribed_RNA"/>
</dbReference>
<feature type="non-terminal residue" evidence="1">
    <location>
        <position position="1"/>
    </location>
</feature>
<evidence type="ECO:0000313" key="1">
    <source>
        <dbReference type="EMBL" id="SBP18735.1"/>
    </source>
</evidence>
<sequence length="61" mass="6692">NQSRCQTKPNEALSLCFFSFLQQRSSCVCMCACVVWLVRGGPRMIPKLNPPQGGAALPTHL</sequence>
<reference evidence="1" key="2">
    <citation type="submission" date="2016-06" db="EMBL/GenBank/DDBJ databases">
        <title>The genome of a short-lived fish provides insights into sex chromosome evolution and the genetic control of aging.</title>
        <authorList>
            <person name="Reichwald K."/>
            <person name="Felder M."/>
            <person name="Petzold A."/>
            <person name="Koch P."/>
            <person name="Groth M."/>
            <person name="Platzer M."/>
        </authorList>
    </citation>
    <scope>NUCLEOTIDE SEQUENCE</scope>
    <source>
        <tissue evidence="1">Brain</tissue>
    </source>
</reference>
<dbReference type="EMBL" id="HADX01001384">
    <property type="protein sequence ID" value="SBP23616.1"/>
    <property type="molecule type" value="Transcribed_RNA"/>
</dbReference>
<reference evidence="1" key="1">
    <citation type="submission" date="2016-05" db="EMBL/GenBank/DDBJ databases">
        <authorList>
            <person name="Lavstsen T."/>
            <person name="Jespersen J.S."/>
        </authorList>
    </citation>
    <scope>NUCLEOTIDE SEQUENCE</scope>
    <source>
        <tissue evidence="1">Brain</tissue>
    </source>
</reference>
<accession>A0A1A7XLN0</accession>
<name>A0A1A7XLN0_9TELE</name>
<dbReference type="AlphaFoldDB" id="A0A1A7XLN0"/>
<protein>
    <submittedName>
        <fullName evidence="1">Uncharacterized protein</fullName>
    </submittedName>
</protein>
<gene>
    <name evidence="1" type="primary">CR548627.1</name>
</gene>
<organism evidence="1">
    <name type="scientific">Iconisemion striatum</name>
    <dbReference type="NCBI Taxonomy" id="60296"/>
    <lineage>
        <taxon>Eukaryota</taxon>
        <taxon>Metazoa</taxon>
        <taxon>Chordata</taxon>
        <taxon>Craniata</taxon>
        <taxon>Vertebrata</taxon>
        <taxon>Euteleostomi</taxon>
        <taxon>Actinopterygii</taxon>
        <taxon>Neopterygii</taxon>
        <taxon>Teleostei</taxon>
        <taxon>Neoteleostei</taxon>
        <taxon>Acanthomorphata</taxon>
        <taxon>Ovalentaria</taxon>
        <taxon>Atherinomorphae</taxon>
        <taxon>Cyprinodontiformes</taxon>
        <taxon>Nothobranchiidae</taxon>
        <taxon>Iconisemion</taxon>
    </lineage>
</organism>